<proteinExistence type="predicted"/>
<organism evidence="2 3">
    <name type="scientific">Aequorivita ciconiae</name>
    <dbReference type="NCBI Taxonomy" id="2494375"/>
    <lineage>
        <taxon>Bacteria</taxon>
        <taxon>Pseudomonadati</taxon>
        <taxon>Bacteroidota</taxon>
        <taxon>Flavobacteriia</taxon>
        <taxon>Flavobacteriales</taxon>
        <taxon>Flavobacteriaceae</taxon>
        <taxon>Aequorivita</taxon>
    </lineage>
</organism>
<dbReference type="InterPro" id="IPR046232">
    <property type="entry name" value="DUF6265"/>
</dbReference>
<protein>
    <recommendedName>
        <fullName evidence="1">DUF6265 domain-containing protein</fullName>
    </recommendedName>
</protein>
<dbReference type="Proteomes" id="UP000285517">
    <property type="component" value="Chromosome"/>
</dbReference>
<feature type="domain" description="DUF6265" evidence="1">
    <location>
        <begin position="43"/>
        <end position="150"/>
    </location>
</feature>
<evidence type="ECO:0000313" key="3">
    <source>
        <dbReference type="Proteomes" id="UP000285517"/>
    </source>
</evidence>
<dbReference type="OrthoDB" id="5382295at2"/>
<dbReference type="EMBL" id="CP034951">
    <property type="protein sequence ID" value="QAA80265.1"/>
    <property type="molecule type" value="Genomic_DNA"/>
</dbReference>
<gene>
    <name evidence="2" type="ORF">EI546_00290</name>
</gene>
<keyword evidence="3" id="KW-1185">Reference proteome</keyword>
<reference evidence="2 3" key="1">
    <citation type="submission" date="2019-01" db="EMBL/GenBank/DDBJ databases">
        <title>Complete genome sequencing of Aequorivita sp. H23M31.</title>
        <authorList>
            <person name="Bae J.-W."/>
        </authorList>
    </citation>
    <scope>NUCLEOTIDE SEQUENCE [LARGE SCALE GENOMIC DNA]</scope>
    <source>
        <strain evidence="2 3">H23M31</strain>
    </source>
</reference>
<dbReference type="AlphaFoldDB" id="A0A451FSA2"/>
<evidence type="ECO:0000259" key="1">
    <source>
        <dbReference type="Pfam" id="PF19780"/>
    </source>
</evidence>
<dbReference type="PROSITE" id="PS51257">
    <property type="entry name" value="PROKAR_LIPOPROTEIN"/>
    <property type="match status" value="1"/>
</dbReference>
<dbReference type="KEGG" id="aev:EI546_00290"/>
<evidence type="ECO:0000313" key="2">
    <source>
        <dbReference type="EMBL" id="QAA80265.1"/>
    </source>
</evidence>
<sequence length="169" mass="19624">MRNHILLSTLLLFALTSCKENSKLISPETNTTIERFKKLNEFNWLVGSWVNRSGNKFSKETWTKENDSTLSAFSYTQIEKDTVFVELMLLQQKNDSVILTVTDGRNKNDIVPFKLISSDNGEHTFENKQHDFPERIIYTNPTQDSIHAWILGTLNGEARKVDFYFAREK</sequence>
<dbReference type="Pfam" id="PF19780">
    <property type="entry name" value="DUF6265"/>
    <property type="match status" value="1"/>
</dbReference>
<accession>A0A451FSA2</accession>
<dbReference type="RefSeq" id="WP_128248666.1">
    <property type="nucleotide sequence ID" value="NZ_CP034951.1"/>
</dbReference>
<name>A0A451FSA2_9FLAO</name>